<dbReference type="AlphaFoldDB" id="A0ABF7PH52"/>
<organism evidence="2">
    <name type="scientific">Yersinia enterocolitica</name>
    <dbReference type="NCBI Taxonomy" id="630"/>
    <lineage>
        <taxon>Bacteria</taxon>
        <taxon>Pseudomonadati</taxon>
        <taxon>Pseudomonadota</taxon>
        <taxon>Gammaproteobacteria</taxon>
        <taxon>Enterobacterales</taxon>
        <taxon>Yersiniaceae</taxon>
        <taxon>Yersinia</taxon>
    </lineage>
</organism>
<dbReference type="RefSeq" id="WP_005169898.1">
    <property type="nucleotide sequence ID" value="NZ_CAADJK010000001.1"/>
</dbReference>
<feature type="coiled-coil region" evidence="1">
    <location>
        <begin position="250"/>
        <end position="284"/>
    </location>
</feature>
<evidence type="ECO:0000313" key="2">
    <source>
        <dbReference type="EMBL" id="CNJ30582.1"/>
    </source>
</evidence>
<sequence length="344" mass="39255">MAEISTFPHSGLSYPDINFKIFSQGVKNISHLAQFKTTGVEVLQEKALRVSLYSQRLDVIVRESLSSLQVKLENTLALTYFTTLEEIDEALISQDIDEESKSEMRKERINIIKNLANDITQLKQLFIEKTELLDKSSSDLHNVVIIEGTDKVLQAEQLRQKQLTEDIATKELERKEIEKKRDKIIEALDVIREHNLVDAFKDLIPTGENLSELDLAKPEIELLKQSLEITKKLLGQFSEGLKYIDLTDARKKLDNQIDTASTRLTELNRQLEQSEKLIAGVNAVIKIDQEKSAVVVEAEKLSRAWHIFIHEITALQGTSLNEVELSKPLIKQQIYLESLIKQLI</sequence>
<proteinExistence type="predicted"/>
<evidence type="ECO:0000256" key="1">
    <source>
        <dbReference type="SAM" id="Coils"/>
    </source>
</evidence>
<dbReference type="InterPro" id="IPR047760">
    <property type="entry name" value="XaxB-like"/>
</dbReference>
<gene>
    <name evidence="2" type="ORF">ERS137951_00707</name>
</gene>
<dbReference type="NCBIfam" id="NF033927">
    <property type="entry name" value="alph_xenorhab_B"/>
    <property type="match status" value="1"/>
</dbReference>
<name>A0ABF7PH52_YEREN</name>
<comment type="caution">
    <text evidence="2">The sequence shown here is derived from an EMBL/GenBank/DDBJ whole genome shotgun (WGS) entry which is preliminary data.</text>
</comment>
<feature type="coiled-coil region" evidence="1">
    <location>
        <begin position="153"/>
        <end position="187"/>
    </location>
</feature>
<reference evidence="2" key="1">
    <citation type="submission" date="2015-03" db="EMBL/GenBank/DDBJ databases">
        <authorList>
            <consortium name="Pathogen Informatics"/>
            <person name="Murphy D."/>
        </authorList>
    </citation>
    <scope>NUCLEOTIDE SEQUENCE</scope>
    <source>
        <strain evidence="2">WA</strain>
    </source>
</reference>
<protein>
    <recommendedName>
        <fullName evidence="3">Alpha-xenorhabdolysin family binary toxin subunit B</fullName>
    </recommendedName>
</protein>
<keyword evidence="1" id="KW-0175">Coiled coil</keyword>
<dbReference type="EMBL" id="CQCV01000003">
    <property type="protein sequence ID" value="CNJ30582.1"/>
    <property type="molecule type" value="Genomic_DNA"/>
</dbReference>
<accession>A0ABF7PH52</accession>
<evidence type="ECO:0008006" key="3">
    <source>
        <dbReference type="Google" id="ProtNLM"/>
    </source>
</evidence>
<dbReference type="KEGG" id="yew:CH47_1422"/>